<evidence type="ECO:0000313" key="2">
    <source>
        <dbReference type="Proteomes" id="UP001175211"/>
    </source>
</evidence>
<organism evidence="1 2">
    <name type="scientific">Armillaria tabescens</name>
    <name type="common">Ringless honey mushroom</name>
    <name type="synonym">Agaricus tabescens</name>
    <dbReference type="NCBI Taxonomy" id="1929756"/>
    <lineage>
        <taxon>Eukaryota</taxon>
        <taxon>Fungi</taxon>
        <taxon>Dikarya</taxon>
        <taxon>Basidiomycota</taxon>
        <taxon>Agaricomycotina</taxon>
        <taxon>Agaricomycetes</taxon>
        <taxon>Agaricomycetidae</taxon>
        <taxon>Agaricales</taxon>
        <taxon>Marasmiineae</taxon>
        <taxon>Physalacriaceae</taxon>
        <taxon>Desarmillaria</taxon>
    </lineage>
</organism>
<accession>A0AA39NRE4</accession>
<feature type="non-terminal residue" evidence="1">
    <location>
        <position position="236"/>
    </location>
</feature>
<evidence type="ECO:0008006" key="3">
    <source>
        <dbReference type="Google" id="ProtNLM"/>
    </source>
</evidence>
<keyword evidence="2" id="KW-1185">Reference proteome</keyword>
<sequence length="236" mass="26827">MTAITESPAGASQTVILATDSNHSPTSSPIESLAPELLLNIFKEASSSPYVVNKLDSPPWVLTFVNKKWRAVAQSCSSLWSNFIVDVSPDNSFDPRLLELAISRTSGHPLNVYWKSQGEIQDVSDPSSRFLTVFQTFLHTSPRWRSVTYEFHSSFLNFFIPLSYHLDTLEEMRIILSDNYARDIQSDPLYYEIDGTNLSVMLCSALRLQHFTQWGGPVFFPVFEHLTEYSLQYDIT</sequence>
<dbReference type="AlphaFoldDB" id="A0AA39NRE4"/>
<name>A0AA39NRE4_ARMTA</name>
<gene>
    <name evidence="1" type="ORF">EV420DRAFT_1757948</name>
</gene>
<dbReference type="Proteomes" id="UP001175211">
    <property type="component" value="Unassembled WGS sequence"/>
</dbReference>
<proteinExistence type="predicted"/>
<reference evidence="1" key="1">
    <citation type="submission" date="2023-06" db="EMBL/GenBank/DDBJ databases">
        <authorList>
            <consortium name="Lawrence Berkeley National Laboratory"/>
            <person name="Ahrendt S."/>
            <person name="Sahu N."/>
            <person name="Indic B."/>
            <person name="Wong-Bajracharya J."/>
            <person name="Merenyi Z."/>
            <person name="Ke H.-M."/>
            <person name="Monk M."/>
            <person name="Kocsube S."/>
            <person name="Drula E."/>
            <person name="Lipzen A."/>
            <person name="Balint B."/>
            <person name="Henrissat B."/>
            <person name="Andreopoulos B."/>
            <person name="Martin F.M."/>
            <person name="Harder C.B."/>
            <person name="Rigling D."/>
            <person name="Ford K.L."/>
            <person name="Foster G.D."/>
            <person name="Pangilinan J."/>
            <person name="Papanicolaou A."/>
            <person name="Barry K."/>
            <person name="LaButti K."/>
            <person name="Viragh M."/>
            <person name="Koriabine M."/>
            <person name="Yan M."/>
            <person name="Riley R."/>
            <person name="Champramary S."/>
            <person name="Plett K.L."/>
            <person name="Tsai I.J."/>
            <person name="Slot J."/>
            <person name="Sipos G."/>
            <person name="Plett J."/>
            <person name="Nagy L.G."/>
            <person name="Grigoriev I.V."/>
        </authorList>
    </citation>
    <scope>NUCLEOTIDE SEQUENCE</scope>
    <source>
        <strain evidence="1">CCBAS 213</strain>
    </source>
</reference>
<evidence type="ECO:0000313" key="1">
    <source>
        <dbReference type="EMBL" id="KAK0470431.1"/>
    </source>
</evidence>
<dbReference type="GeneID" id="85364078"/>
<protein>
    <recommendedName>
        <fullName evidence="3">F-box domain-containing protein</fullName>
    </recommendedName>
</protein>
<dbReference type="EMBL" id="JAUEPS010000001">
    <property type="protein sequence ID" value="KAK0470431.1"/>
    <property type="molecule type" value="Genomic_DNA"/>
</dbReference>
<comment type="caution">
    <text evidence="1">The sequence shown here is derived from an EMBL/GenBank/DDBJ whole genome shotgun (WGS) entry which is preliminary data.</text>
</comment>
<dbReference type="RefSeq" id="XP_060340224.1">
    <property type="nucleotide sequence ID" value="XM_060480530.1"/>
</dbReference>